<dbReference type="Gene3D" id="3.30.470.20">
    <property type="entry name" value="ATP-grasp fold, B domain"/>
    <property type="match status" value="1"/>
</dbReference>
<evidence type="ECO:0000256" key="3">
    <source>
        <dbReference type="PROSITE-ProRule" id="PRU00409"/>
    </source>
</evidence>
<dbReference type="AlphaFoldDB" id="A0A399P1L8"/>
<accession>A0A399P1L8</accession>
<dbReference type="GO" id="GO:0005524">
    <property type="term" value="F:ATP binding"/>
    <property type="evidence" value="ECO:0007669"/>
    <property type="project" value="UniProtKB-UniRule"/>
</dbReference>
<evidence type="ECO:0000313" key="6">
    <source>
        <dbReference type="Proteomes" id="UP000266634"/>
    </source>
</evidence>
<dbReference type="Pfam" id="PF07478">
    <property type="entry name" value="Dala_Dala_lig_C"/>
    <property type="match status" value="1"/>
</dbReference>
<dbReference type="GO" id="GO:0008716">
    <property type="term" value="F:D-alanine-D-alanine ligase activity"/>
    <property type="evidence" value="ECO:0007669"/>
    <property type="project" value="InterPro"/>
</dbReference>
<sequence>AALELAGRHGTVMVERFVRGRELTVGVLDGEARAVGEIAVPADEAFTYAAKYQAGAIAETFPADLPDDVADEARAAALAAHRILRLDAYSRSDFQLDDAGVLWIIEANSLPGLTATSLLPQSAAAVGIGYAELCERIARVALRGRAG</sequence>
<keyword evidence="3" id="KW-0067">ATP-binding</keyword>
<keyword evidence="3" id="KW-0547">Nucleotide-binding</keyword>
<keyword evidence="2 5" id="KW-0436">Ligase</keyword>
<dbReference type="InterPro" id="IPR011761">
    <property type="entry name" value="ATP-grasp"/>
</dbReference>
<dbReference type="InterPro" id="IPR011095">
    <property type="entry name" value="Dala_Dala_lig_C"/>
</dbReference>
<evidence type="ECO:0000256" key="2">
    <source>
        <dbReference type="ARBA" id="ARBA00022598"/>
    </source>
</evidence>
<dbReference type="Proteomes" id="UP000266634">
    <property type="component" value="Unassembled WGS sequence"/>
</dbReference>
<evidence type="ECO:0000256" key="1">
    <source>
        <dbReference type="ARBA" id="ARBA00010871"/>
    </source>
</evidence>
<feature type="domain" description="ATP-grasp" evidence="4">
    <location>
        <begin position="12"/>
        <end position="139"/>
    </location>
</feature>
<name>A0A399P1L8_9MICO</name>
<reference evidence="5 6" key="1">
    <citation type="submission" date="2018-08" db="EMBL/GenBank/DDBJ databases">
        <title>Genome Sequence of Clavibacter michiganensis Subspecies type strains, and the Atypical Peach-Colored Strains Isolated from Tomato.</title>
        <authorList>
            <person name="Osdaghi E."/>
            <person name="Portier P."/>
            <person name="Briand M."/>
            <person name="Jacques M.-A."/>
        </authorList>
    </citation>
    <scope>NUCLEOTIDE SEQUENCE [LARGE SCALE GENOMIC DNA]</scope>
    <source>
        <strain evidence="5 6">CFBP 6488</strain>
    </source>
</reference>
<feature type="non-terminal residue" evidence="5">
    <location>
        <position position="1"/>
    </location>
</feature>
<dbReference type="PANTHER" id="PTHR23132:SF23">
    <property type="entry name" value="D-ALANINE--D-ALANINE LIGASE B"/>
    <property type="match status" value="1"/>
</dbReference>
<comment type="similarity">
    <text evidence="1">Belongs to the D-alanine--D-alanine ligase family.</text>
</comment>
<dbReference type="GO" id="GO:0046872">
    <property type="term" value="F:metal ion binding"/>
    <property type="evidence" value="ECO:0007669"/>
    <property type="project" value="InterPro"/>
</dbReference>
<dbReference type="GO" id="GO:0009252">
    <property type="term" value="P:peptidoglycan biosynthetic process"/>
    <property type="evidence" value="ECO:0007669"/>
    <property type="project" value="TreeGrafter"/>
</dbReference>
<dbReference type="GO" id="GO:0005829">
    <property type="term" value="C:cytosol"/>
    <property type="evidence" value="ECO:0007669"/>
    <property type="project" value="TreeGrafter"/>
</dbReference>
<dbReference type="PROSITE" id="PS50975">
    <property type="entry name" value="ATP_GRASP"/>
    <property type="match status" value="1"/>
</dbReference>
<comment type="caution">
    <text evidence="5">The sequence shown here is derived from an EMBL/GenBank/DDBJ whole genome shotgun (WGS) entry which is preliminary data.</text>
</comment>
<evidence type="ECO:0000259" key="4">
    <source>
        <dbReference type="PROSITE" id="PS50975"/>
    </source>
</evidence>
<evidence type="ECO:0000313" key="5">
    <source>
        <dbReference type="EMBL" id="RIJ00323.1"/>
    </source>
</evidence>
<dbReference type="SUPFAM" id="SSF56059">
    <property type="entry name" value="Glutathione synthetase ATP-binding domain-like"/>
    <property type="match status" value="1"/>
</dbReference>
<organism evidence="5 6">
    <name type="scientific">Clavibacter michiganensis subsp. insidiosus</name>
    <dbReference type="NCBI Taxonomy" id="33014"/>
    <lineage>
        <taxon>Bacteria</taxon>
        <taxon>Bacillati</taxon>
        <taxon>Actinomycetota</taxon>
        <taxon>Actinomycetes</taxon>
        <taxon>Micrococcales</taxon>
        <taxon>Microbacteriaceae</taxon>
        <taxon>Clavibacter</taxon>
    </lineage>
</organism>
<gene>
    <name evidence="5" type="ORF">DZF93_18865</name>
</gene>
<protein>
    <submittedName>
        <fullName evidence="5">D-alanine--D-alanine ligase</fullName>
    </submittedName>
</protein>
<proteinExistence type="inferred from homology"/>
<dbReference type="EMBL" id="QWEA01001411">
    <property type="protein sequence ID" value="RIJ00323.1"/>
    <property type="molecule type" value="Genomic_DNA"/>
</dbReference>
<dbReference type="PANTHER" id="PTHR23132">
    <property type="entry name" value="D-ALANINE--D-ALANINE LIGASE"/>
    <property type="match status" value="1"/>
</dbReference>